<dbReference type="InterPro" id="IPR028082">
    <property type="entry name" value="Peripla_BP_I"/>
</dbReference>
<dbReference type="AlphaFoldDB" id="A0A1C6JIQ7"/>
<dbReference type="SUPFAM" id="SSF47413">
    <property type="entry name" value="lambda repressor-like DNA-binding domains"/>
    <property type="match status" value="1"/>
</dbReference>
<dbReference type="SMART" id="SM00354">
    <property type="entry name" value="HTH_LACI"/>
    <property type="match status" value="1"/>
</dbReference>
<keyword evidence="2" id="KW-0238">DNA-binding</keyword>
<dbReference type="InterPro" id="IPR000843">
    <property type="entry name" value="HTH_LacI"/>
</dbReference>
<feature type="domain" description="HTH lacI-type" evidence="4">
    <location>
        <begin position="5"/>
        <end position="59"/>
    </location>
</feature>
<dbReference type="Gene3D" id="3.40.50.2300">
    <property type="match status" value="2"/>
</dbReference>
<dbReference type="CDD" id="cd01392">
    <property type="entry name" value="HTH_LacI"/>
    <property type="match status" value="1"/>
</dbReference>
<dbReference type="PANTHER" id="PTHR30146:SF109">
    <property type="entry name" value="HTH-TYPE TRANSCRIPTIONAL REGULATOR GALS"/>
    <property type="match status" value="1"/>
</dbReference>
<dbReference type="GO" id="GO:0003700">
    <property type="term" value="F:DNA-binding transcription factor activity"/>
    <property type="evidence" value="ECO:0007669"/>
    <property type="project" value="TreeGrafter"/>
</dbReference>
<dbReference type="PRINTS" id="PR00036">
    <property type="entry name" value="HTHLACI"/>
</dbReference>
<evidence type="ECO:0000256" key="3">
    <source>
        <dbReference type="ARBA" id="ARBA00023163"/>
    </source>
</evidence>
<dbReference type="Gene3D" id="1.10.260.40">
    <property type="entry name" value="lambda repressor-like DNA-binding domains"/>
    <property type="match status" value="1"/>
</dbReference>
<dbReference type="CDD" id="cd06267">
    <property type="entry name" value="PBP1_LacI_sugar_binding-like"/>
    <property type="match status" value="1"/>
</dbReference>
<dbReference type="PROSITE" id="PS50932">
    <property type="entry name" value="HTH_LACI_2"/>
    <property type="match status" value="1"/>
</dbReference>
<evidence type="ECO:0000256" key="1">
    <source>
        <dbReference type="ARBA" id="ARBA00023015"/>
    </source>
</evidence>
<evidence type="ECO:0000259" key="4">
    <source>
        <dbReference type="PROSITE" id="PS50932"/>
    </source>
</evidence>
<organism evidence="5">
    <name type="scientific">uncultured Anaerotruncus sp</name>
    <dbReference type="NCBI Taxonomy" id="905011"/>
    <lineage>
        <taxon>Bacteria</taxon>
        <taxon>Bacillati</taxon>
        <taxon>Bacillota</taxon>
        <taxon>Clostridia</taxon>
        <taxon>Eubacteriales</taxon>
        <taxon>Oscillospiraceae</taxon>
        <taxon>Anaerotruncus</taxon>
        <taxon>environmental samples</taxon>
    </lineage>
</organism>
<dbReference type="SUPFAM" id="SSF53822">
    <property type="entry name" value="Periplasmic binding protein-like I"/>
    <property type="match status" value="1"/>
</dbReference>
<dbReference type="InterPro" id="IPR010982">
    <property type="entry name" value="Lambda_DNA-bd_dom_sf"/>
</dbReference>
<dbReference type="Pfam" id="PF00356">
    <property type="entry name" value="LacI"/>
    <property type="match status" value="1"/>
</dbReference>
<dbReference type="InterPro" id="IPR046335">
    <property type="entry name" value="LacI/GalR-like_sensor"/>
</dbReference>
<keyword evidence="3" id="KW-0804">Transcription</keyword>
<name>A0A1C6JIQ7_9FIRM</name>
<protein>
    <submittedName>
        <fullName evidence="5">HTH-type transcriptional repressor CytR</fullName>
    </submittedName>
</protein>
<reference evidence="5" key="1">
    <citation type="submission" date="2015-09" db="EMBL/GenBank/DDBJ databases">
        <authorList>
            <consortium name="Pathogen Informatics"/>
        </authorList>
    </citation>
    <scope>NUCLEOTIDE SEQUENCE</scope>
    <source>
        <strain evidence="5">2789STDY5834896</strain>
    </source>
</reference>
<evidence type="ECO:0000256" key="2">
    <source>
        <dbReference type="ARBA" id="ARBA00023125"/>
    </source>
</evidence>
<dbReference type="GO" id="GO:0000976">
    <property type="term" value="F:transcription cis-regulatory region binding"/>
    <property type="evidence" value="ECO:0007669"/>
    <property type="project" value="TreeGrafter"/>
</dbReference>
<keyword evidence="1" id="KW-0805">Transcription regulation</keyword>
<accession>A0A1C6JIQ7</accession>
<evidence type="ECO:0000313" key="5">
    <source>
        <dbReference type="EMBL" id="SCJ81956.1"/>
    </source>
</evidence>
<sequence length="335" mass="37433">MKEQITIKDISQKAGVAISTVSRVLNGKDRVSQKTREKVQKIIDEYGYVPSAAAVSVVRKKTNMVGVIIPEIRNPFYSAIIHGVDMVCRQKGYNVCMFSTGDEAATEEELVKTVVSPLVDGIIAVTATDGAVYSDRRKPVVFVDRQIDSSRFDNVIIDNRGGMYAACRHLIERGHRRIAYISGPMKYCNGYGRMEGFTSCMRAHELPVDERLVLHGDWFEQNGERAARQLLQEREQTGVTAILCSNNLICKGCYTALAEAGVQVGEELSLVGFDEHDFMHFATPKITYVARPTYEMGQLAGELLIQKMESGQQYLGEERVLPVELVEQQSVKELR</sequence>
<gene>
    <name evidence="5" type="primary">cytR_2</name>
    <name evidence="5" type="ORF">SAMEA3545359_02242</name>
</gene>
<dbReference type="EMBL" id="FMHG01000001">
    <property type="protein sequence ID" value="SCJ81956.1"/>
    <property type="molecule type" value="Genomic_DNA"/>
</dbReference>
<dbReference type="Pfam" id="PF13377">
    <property type="entry name" value="Peripla_BP_3"/>
    <property type="match status" value="1"/>
</dbReference>
<proteinExistence type="predicted"/>
<dbReference type="PANTHER" id="PTHR30146">
    <property type="entry name" value="LACI-RELATED TRANSCRIPTIONAL REPRESSOR"/>
    <property type="match status" value="1"/>
</dbReference>